<dbReference type="AlphaFoldDB" id="M7NBH0"/>
<dbReference type="EMBL" id="AODQ01000003">
    <property type="protein sequence ID" value="EMR04612.1"/>
    <property type="molecule type" value="Genomic_DNA"/>
</dbReference>
<dbReference type="eggNOG" id="COG0793">
    <property type="taxonomic scope" value="Bacteria"/>
</dbReference>
<sequence>MQATTISRTYSPMGRAWGKPIEIAQTAYDWKPHKGRAYEKPVIVLVGPSTYSAAEDFTLAFKQSGRGLIVGEATGGSTGQPYFFQLPGGGYGWVCTKRDLFNNGTDFVGTGIYPDIEIKRSLAEMQKGRDNVLEFARQRLAAAAPTSKR</sequence>
<dbReference type="STRING" id="1279009.ADICEAN_00214"/>
<dbReference type="PANTHER" id="PTHR32060:SF30">
    <property type="entry name" value="CARBOXY-TERMINAL PROCESSING PROTEASE CTPA"/>
    <property type="match status" value="1"/>
</dbReference>
<dbReference type="GO" id="GO:0006508">
    <property type="term" value="P:proteolysis"/>
    <property type="evidence" value="ECO:0007669"/>
    <property type="project" value="InterPro"/>
</dbReference>
<protein>
    <recommendedName>
        <fullName evidence="1">Tail specific protease domain-containing protein</fullName>
    </recommendedName>
</protein>
<dbReference type="GO" id="GO:0007165">
    <property type="term" value="P:signal transduction"/>
    <property type="evidence" value="ECO:0007669"/>
    <property type="project" value="TreeGrafter"/>
</dbReference>
<dbReference type="InterPro" id="IPR005151">
    <property type="entry name" value="Tail-specific_protease"/>
</dbReference>
<gene>
    <name evidence="2" type="ORF">ADICEAN_00214</name>
</gene>
<proteinExistence type="predicted"/>
<dbReference type="GO" id="GO:0030288">
    <property type="term" value="C:outer membrane-bounded periplasmic space"/>
    <property type="evidence" value="ECO:0007669"/>
    <property type="project" value="TreeGrafter"/>
</dbReference>
<reference evidence="2 3" key="1">
    <citation type="journal article" date="2013" name="Genome Announc.">
        <title>Draft Genome Sequence of Cesiribacter andamanensis Strain AMV16T, Isolated from a Soil Sample from a Mud Volcano in the Andaman Islands, India.</title>
        <authorList>
            <person name="Shivaji S."/>
            <person name="Ara S."/>
            <person name="Begum Z."/>
            <person name="Srinivas T.N."/>
            <person name="Singh A."/>
            <person name="Kumar Pinnaka A."/>
        </authorList>
    </citation>
    <scope>NUCLEOTIDE SEQUENCE [LARGE SCALE GENOMIC DNA]</scope>
    <source>
        <strain evidence="2 3">AMV16</strain>
    </source>
</reference>
<keyword evidence="3" id="KW-1185">Reference proteome</keyword>
<evidence type="ECO:0000259" key="1">
    <source>
        <dbReference type="Pfam" id="PF03572"/>
    </source>
</evidence>
<comment type="caution">
    <text evidence="2">The sequence shown here is derived from an EMBL/GenBank/DDBJ whole genome shotgun (WGS) entry which is preliminary data.</text>
</comment>
<dbReference type="PANTHER" id="PTHR32060">
    <property type="entry name" value="TAIL-SPECIFIC PROTEASE"/>
    <property type="match status" value="1"/>
</dbReference>
<dbReference type="SUPFAM" id="SSF52096">
    <property type="entry name" value="ClpP/crotonase"/>
    <property type="match status" value="1"/>
</dbReference>
<name>M7NBH0_9BACT</name>
<dbReference type="GO" id="GO:0008236">
    <property type="term" value="F:serine-type peptidase activity"/>
    <property type="evidence" value="ECO:0007669"/>
    <property type="project" value="InterPro"/>
</dbReference>
<dbReference type="Pfam" id="PF03572">
    <property type="entry name" value="Peptidase_S41"/>
    <property type="match status" value="1"/>
</dbReference>
<accession>M7NBH0</accession>
<evidence type="ECO:0000313" key="3">
    <source>
        <dbReference type="Proteomes" id="UP000011910"/>
    </source>
</evidence>
<dbReference type="InterPro" id="IPR029045">
    <property type="entry name" value="ClpP/crotonase-like_dom_sf"/>
</dbReference>
<dbReference type="GO" id="GO:0004175">
    <property type="term" value="F:endopeptidase activity"/>
    <property type="evidence" value="ECO:0007669"/>
    <property type="project" value="TreeGrafter"/>
</dbReference>
<dbReference type="Gene3D" id="3.90.226.10">
    <property type="entry name" value="2-enoyl-CoA Hydratase, Chain A, domain 1"/>
    <property type="match status" value="1"/>
</dbReference>
<dbReference type="Proteomes" id="UP000011910">
    <property type="component" value="Unassembled WGS sequence"/>
</dbReference>
<evidence type="ECO:0000313" key="2">
    <source>
        <dbReference type="EMBL" id="EMR04612.1"/>
    </source>
</evidence>
<organism evidence="2 3">
    <name type="scientific">Cesiribacter andamanensis AMV16</name>
    <dbReference type="NCBI Taxonomy" id="1279009"/>
    <lineage>
        <taxon>Bacteria</taxon>
        <taxon>Pseudomonadati</taxon>
        <taxon>Bacteroidota</taxon>
        <taxon>Cytophagia</taxon>
        <taxon>Cytophagales</taxon>
        <taxon>Cesiribacteraceae</taxon>
        <taxon>Cesiribacter</taxon>
    </lineage>
</organism>
<feature type="domain" description="Tail specific protease" evidence="1">
    <location>
        <begin position="33"/>
        <end position="118"/>
    </location>
</feature>